<feature type="transmembrane region" description="Helical" evidence="1">
    <location>
        <begin position="47"/>
        <end position="70"/>
    </location>
</feature>
<evidence type="ECO:0000313" key="2">
    <source>
        <dbReference type="EMBL" id="BBA17005.1"/>
    </source>
</evidence>
<evidence type="ECO:0008006" key="4">
    <source>
        <dbReference type="Google" id="ProtNLM"/>
    </source>
</evidence>
<dbReference type="RefSeq" id="WP_119305304.1">
    <property type="nucleotide sequence ID" value="NZ_AP014608.1"/>
</dbReference>
<feature type="transmembrane region" description="Helical" evidence="1">
    <location>
        <begin position="297"/>
        <end position="316"/>
    </location>
</feature>
<organism evidence="2 3">
    <name type="scientific">Blattabacterium cuenoti STAT</name>
    <dbReference type="NCBI Taxonomy" id="1457030"/>
    <lineage>
        <taxon>Bacteria</taxon>
        <taxon>Pseudomonadati</taxon>
        <taxon>Bacteroidota</taxon>
        <taxon>Flavobacteriia</taxon>
        <taxon>Flavobacteriales</taxon>
        <taxon>Blattabacteriaceae</taxon>
        <taxon>Blattabacterium</taxon>
    </lineage>
</organism>
<sequence length="408" mass="48661">MYQFYAMNKKKFIILIMIIVGFFFLFLERIFLYNKNISITNNHNPWIALYISIFYFTSISLGTLFFLGIQNVSKSGWSVIIHPIMEEISSFIPYGGIMILIIFLLNTMDIVHIFHWMNLDLYNPIYLNNDKIVSSKRFFLNTPFFLVRSVLYILICSFFYSKIKKISCRLYITHSLNDYKKLYFVSIIFIIFFSVISIFMIWDWVMFLNPHWLSTLLSWYVLSSFIITGISTVTIIAIFLNKKGLFPLFRKSHLHDLSKYLFSGSLLWTYLWFSQFFLYWYGNIPEEITYFVKREEIYYSIHFWMLIPNFLIPFFCLMSSKNKSNYKIVFSISLILLIGHYIDIYNLIAPDIFSKNVNICILEIIGSILIIGAFFIYILFSNFSKRKLNSSEGNPFFQESKNYTYPYM</sequence>
<dbReference type="AlphaFoldDB" id="A0A224AAX2"/>
<keyword evidence="1" id="KW-1133">Transmembrane helix</keyword>
<reference evidence="2 3" key="1">
    <citation type="submission" date="2014-06" db="EMBL/GenBank/DDBJ databases">
        <title>Genome sequence of the intracellular symbiont Blattabacterium cuenoti, strain STAT from the wood feeding cockroach Salganea taiwanensis taiwanensis.</title>
        <authorList>
            <person name="Kinjo Y."/>
            <person name="Ohkuma M."/>
            <person name="Tokuda G."/>
        </authorList>
    </citation>
    <scope>NUCLEOTIDE SEQUENCE [LARGE SCALE GENOMIC DNA]</scope>
    <source>
        <strain evidence="2 3">STAT</strain>
    </source>
</reference>
<name>A0A224AAX2_9FLAO</name>
<feature type="transmembrane region" description="Helical" evidence="1">
    <location>
        <begin position="361"/>
        <end position="380"/>
    </location>
</feature>
<evidence type="ECO:0000313" key="3">
    <source>
        <dbReference type="Proteomes" id="UP000263619"/>
    </source>
</evidence>
<accession>A0A224AAX2</accession>
<gene>
    <name evidence="2" type="ORF">STAT_062</name>
</gene>
<keyword evidence="3" id="KW-1185">Reference proteome</keyword>
<evidence type="ECO:0000256" key="1">
    <source>
        <dbReference type="SAM" id="Phobius"/>
    </source>
</evidence>
<dbReference type="EMBL" id="AP014608">
    <property type="protein sequence ID" value="BBA17005.1"/>
    <property type="molecule type" value="Genomic_DNA"/>
</dbReference>
<feature type="transmembrane region" description="Helical" evidence="1">
    <location>
        <begin position="138"/>
        <end position="161"/>
    </location>
</feature>
<dbReference type="PANTHER" id="PTHR43044">
    <property type="match status" value="1"/>
</dbReference>
<keyword evidence="1" id="KW-0812">Transmembrane</keyword>
<protein>
    <recommendedName>
        <fullName evidence="4">Quinol:cytochrome C oxidoreductase</fullName>
    </recommendedName>
</protein>
<feature type="transmembrane region" description="Helical" evidence="1">
    <location>
        <begin position="217"/>
        <end position="240"/>
    </location>
</feature>
<feature type="transmembrane region" description="Helical" evidence="1">
    <location>
        <begin position="182"/>
        <end position="205"/>
    </location>
</feature>
<dbReference type="OrthoDB" id="140980at2"/>
<dbReference type="Proteomes" id="UP000263619">
    <property type="component" value="Chromosome"/>
</dbReference>
<feature type="transmembrane region" description="Helical" evidence="1">
    <location>
        <begin position="328"/>
        <end position="349"/>
    </location>
</feature>
<proteinExistence type="predicted"/>
<feature type="transmembrane region" description="Helical" evidence="1">
    <location>
        <begin position="260"/>
        <end position="282"/>
    </location>
</feature>
<feature type="transmembrane region" description="Helical" evidence="1">
    <location>
        <begin position="12"/>
        <end position="32"/>
    </location>
</feature>
<feature type="transmembrane region" description="Helical" evidence="1">
    <location>
        <begin position="91"/>
        <end position="118"/>
    </location>
</feature>
<dbReference type="PANTHER" id="PTHR43044:SF1">
    <property type="entry name" value="QUINOL:CYTOCHROME C OXIDOREDUCTASE QUINONE-BINDING SUBUNIT 2"/>
    <property type="match status" value="1"/>
</dbReference>
<keyword evidence="1" id="KW-0472">Membrane</keyword>